<dbReference type="Pfam" id="PF08352">
    <property type="entry name" value="oligo_HPY"/>
    <property type="match status" value="1"/>
</dbReference>
<keyword evidence="6 9" id="KW-0067">ATP-binding</keyword>
<evidence type="ECO:0000313" key="9">
    <source>
        <dbReference type="EMBL" id="OGF41841.1"/>
    </source>
</evidence>
<evidence type="ECO:0000256" key="1">
    <source>
        <dbReference type="ARBA" id="ARBA00004202"/>
    </source>
</evidence>
<dbReference type="EMBL" id="MFGO01000004">
    <property type="protein sequence ID" value="OGF41841.1"/>
    <property type="molecule type" value="Genomic_DNA"/>
</dbReference>
<dbReference type="FunFam" id="3.40.50.300:FF:000016">
    <property type="entry name" value="Oligopeptide ABC transporter ATP-binding component"/>
    <property type="match status" value="1"/>
</dbReference>
<dbReference type="GO" id="GO:0016887">
    <property type="term" value="F:ATP hydrolysis activity"/>
    <property type="evidence" value="ECO:0007669"/>
    <property type="project" value="InterPro"/>
</dbReference>
<dbReference type="Gene3D" id="3.40.50.300">
    <property type="entry name" value="P-loop containing nucleotide triphosphate hydrolases"/>
    <property type="match status" value="1"/>
</dbReference>
<dbReference type="GO" id="GO:0005524">
    <property type="term" value="F:ATP binding"/>
    <property type="evidence" value="ECO:0007669"/>
    <property type="project" value="UniProtKB-KW"/>
</dbReference>
<evidence type="ECO:0000256" key="2">
    <source>
        <dbReference type="ARBA" id="ARBA00005417"/>
    </source>
</evidence>
<dbReference type="InterPro" id="IPR017871">
    <property type="entry name" value="ABC_transporter-like_CS"/>
</dbReference>
<dbReference type="InterPro" id="IPR027417">
    <property type="entry name" value="P-loop_NTPase"/>
</dbReference>
<dbReference type="InterPro" id="IPR013563">
    <property type="entry name" value="Oligopep_ABC_C"/>
</dbReference>
<evidence type="ECO:0000313" key="10">
    <source>
        <dbReference type="Proteomes" id="UP000177579"/>
    </source>
</evidence>
<organism evidence="9 10">
    <name type="scientific">Candidatus Falkowbacteria bacterium RIFOXYD2_FULL_34_120</name>
    <dbReference type="NCBI Taxonomy" id="1798007"/>
    <lineage>
        <taxon>Bacteria</taxon>
        <taxon>Candidatus Falkowiibacteriota</taxon>
    </lineage>
</organism>
<dbReference type="Pfam" id="PF00005">
    <property type="entry name" value="ABC_tran"/>
    <property type="match status" value="1"/>
</dbReference>
<comment type="caution">
    <text evidence="9">The sequence shown here is derived from an EMBL/GenBank/DDBJ whole genome shotgun (WGS) entry which is preliminary data.</text>
</comment>
<evidence type="ECO:0000256" key="3">
    <source>
        <dbReference type="ARBA" id="ARBA00022448"/>
    </source>
</evidence>
<dbReference type="NCBIfam" id="TIGR01727">
    <property type="entry name" value="oligo_HPY"/>
    <property type="match status" value="1"/>
</dbReference>
<keyword evidence="7" id="KW-0472">Membrane</keyword>
<dbReference type="InterPro" id="IPR050388">
    <property type="entry name" value="ABC_Ni/Peptide_Import"/>
</dbReference>
<evidence type="ECO:0000256" key="4">
    <source>
        <dbReference type="ARBA" id="ARBA00022475"/>
    </source>
</evidence>
<reference evidence="9 10" key="1">
    <citation type="journal article" date="2016" name="Nat. Commun.">
        <title>Thousands of microbial genomes shed light on interconnected biogeochemical processes in an aquifer system.</title>
        <authorList>
            <person name="Anantharaman K."/>
            <person name="Brown C.T."/>
            <person name="Hug L.A."/>
            <person name="Sharon I."/>
            <person name="Castelle C.J."/>
            <person name="Probst A.J."/>
            <person name="Thomas B.C."/>
            <person name="Singh A."/>
            <person name="Wilkins M.J."/>
            <person name="Karaoz U."/>
            <person name="Brodie E.L."/>
            <person name="Williams K.H."/>
            <person name="Hubbard S.S."/>
            <person name="Banfield J.F."/>
        </authorList>
    </citation>
    <scope>NUCLEOTIDE SEQUENCE [LARGE SCALE GENOMIC DNA]</scope>
</reference>
<dbReference type="InterPro" id="IPR003593">
    <property type="entry name" value="AAA+_ATPase"/>
</dbReference>
<evidence type="ECO:0000259" key="8">
    <source>
        <dbReference type="PROSITE" id="PS50893"/>
    </source>
</evidence>
<keyword evidence="5" id="KW-0547">Nucleotide-binding</keyword>
<dbReference type="GO" id="GO:0005886">
    <property type="term" value="C:plasma membrane"/>
    <property type="evidence" value="ECO:0007669"/>
    <property type="project" value="UniProtKB-SubCell"/>
</dbReference>
<evidence type="ECO:0000256" key="7">
    <source>
        <dbReference type="ARBA" id="ARBA00023136"/>
    </source>
</evidence>
<gene>
    <name evidence="9" type="ORF">A2531_05440</name>
</gene>
<dbReference type="PANTHER" id="PTHR43297">
    <property type="entry name" value="OLIGOPEPTIDE TRANSPORT ATP-BINDING PROTEIN APPD"/>
    <property type="match status" value="1"/>
</dbReference>
<dbReference type="InterPro" id="IPR003439">
    <property type="entry name" value="ABC_transporter-like_ATP-bd"/>
</dbReference>
<sequence>MLLQVKDLKTHFFIQGKTVKAVDGVSFDIDKGEILGIIGESGCGKSVSAMSILNLVPKSAGRVVGGEIWYKDKNLLDFSPKEMQKIRGNEISLIFQEPIQALDPVYTIGNHLYEALSAHQKISKEEARVKAVELLRLVDIPSPEIRMGEYAHQFSGGMAQRAMIAIALACNPHLLIADEPTTALDVTIQAGILDLIVDLRNRLDLAIILITHNLGIVAQNADRICIMYAGRIVEQGRTADIFKNPSHPYTQELLRAVPRLDLDNQKLQEIEGTVPNLADLPEGCKFHPRCRFKTDKCTKEEPLFLKVGEKHQVKCFLRGRE</sequence>
<dbReference type="PROSITE" id="PS00211">
    <property type="entry name" value="ABC_TRANSPORTER_1"/>
    <property type="match status" value="1"/>
</dbReference>
<comment type="similarity">
    <text evidence="2">Belongs to the ABC transporter superfamily.</text>
</comment>
<dbReference type="SUPFAM" id="SSF52540">
    <property type="entry name" value="P-loop containing nucleoside triphosphate hydrolases"/>
    <property type="match status" value="1"/>
</dbReference>
<comment type="subcellular location">
    <subcellularLocation>
        <location evidence="1">Cell membrane</location>
        <topology evidence="1">Peripheral membrane protein</topology>
    </subcellularLocation>
</comment>
<protein>
    <submittedName>
        <fullName evidence="9">Peptide ABC transporter ATP-binding protein</fullName>
    </submittedName>
</protein>
<dbReference type="PROSITE" id="PS50893">
    <property type="entry name" value="ABC_TRANSPORTER_2"/>
    <property type="match status" value="1"/>
</dbReference>
<evidence type="ECO:0000256" key="5">
    <source>
        <dbReference type="ARBA" id="ARBA00022741"/>
    </source>
</evidence>
<keyword evidence="3" id="KW-0813">Transport</keyword>
<keyword evidence="4" id="KW-1003">Cell membrane</keyword>
<dbReference type="AlphaFoldDB" id="A0A1F5TTD4"/>
<dbReference type="Proteomes" id="UP000177579">
    <property type="component" value="Unassembled WGS sequence"/>
</dbReference>
<feature type="domain" description="ABC transporter" evidence="8">
    <location>
        <begin position="3"/>
        <end position="254"/>
    </location>
</feature>
<name>A0A1F5TTD4_9BACT</name>
<dbReference type="SMART" id="SM00382">
    <property type="entry name" value="AAA"/>
    <property type="match status" value="1"/>
</dbReference>
<proteinExistence type="inferred from homology"/>
<dbReference type="GO" id="GO:0015833">
    <property type="term" value="P:peptide transport"/>
    <property type="evidence" value="ECO:0007669"/>
    <property type="project" value="InterPro"/>
</dbReference>
<dbReference type="PANTHER" id="PTHR43297:SF2">
    <property type="entry name" value="DIPEPTIDE TRANSPORT ATP-BINDING PROTEIN DPPD"/>
    <property type="match status" value="1"/>
</dbReference>
<accession>A0A1F5TTD4</accession>
<evidence type="ECO:0000256" key="6">
    <source>
        <dbReference type="ARBA" id="ARBA00022840"/>
    </source>
</evidence>
<dbReference type="CDD" id="cd03257">
    <property type="entry name" value="ABC_NikE_OppD_transporters"/>
    <property type="match status" value="1"/>
</dbReference>